<name>A0A9Y1BKR1_9ARCH</name>
<dbReference type="InterPro" id="IPR017900">
    <property type="entry name" value="4Fe4S_Fe_S_CS"/>
</dbReference>
<dbReference type="PANTHER" id="PTHR43724:SF1">
    <property type="entry name" value="PYRUVATE SYNTHASE SUBUNIT PORD"/>
    <property type="match status" value="1"/>
</dbReference>
<evidence type="ECO:0000256" key="7">
    <source>
        <dbReference type="ARBA" id="ARBA00023014"/>
    </source>
</evidence>
<evidence type="ECO:0000313" key="9">
    <source>
        <dbReference type="EMBL" id="UJG40695.1"/>
    </source>
</evidence>
<dbReference type="InterPro" id="IPR011898">
    <property type="entry name" value="PorD_KorD"/>
</dbReference>
<protein>
    <submittedName>
        <fullName evidence="9">4Fe-4S binding protein</fullName>
    </submittedName>
</protein>
<dbReference type="EMBL" id="CP084166">
    <property type="protein sequence ID" value="UJG40695.1"/>
    <property type="molecule type" value="Genomic_DNA"/>
</dbReference>
<feature type="domain" description="4Fe-4S ferredoxin-type" evidence="8">
    <location>
        <begin position="75"/>
        <end position="104"/>
    </location>
</feature>
<reference evidence="9" key="1">
    <citation type="journal article" date="2022" name="Nat. Microbiol.">
        <title>Unique mobile elements and scalable gene flow at the prokaryote-eukaryote boundary revealed by circularized Asgard archaea genomes.</title>
        <authorList>
            <person name="Wu F."/>
            <person name="Speth D.R."/>
            <person name="Philosof A."/>
            <person name="Cremiere A."/>
            <person name="Narayanan A."/>
            <person name="Barco R.A."/>
            <person name="Connon S.A."/>
            <person name="Amend J.P."/>
            <person name="Antoshechkin I.A."/>
            <person name="Orphan V.J."/>
        </authorList>
    </citation>
    <scope>NUCLEOTIDE SEQUENCE</scope>
    <source>
        <strain evidence="9">PM71</strain>
    </source>
</reference>
<keyword evidence="4" id="KW-0677">Repeat</keyword>
<evidence type="ECO:0000256" key="2">
    <source>
        <dbReference type="ARBA" id="ARBA00022485"/>
    </source>
</evidence>
<dbReference type="GO" id="GO:0016625">
    <property type="term" value="F:oxidoreductase activity, acting on the aldehyde or oxo group of donors, iron-sulfur protein as acceptor"/>
    <property type="evidence" value="ECO:0007669"/>
    <property type="project" value="InterPro"/>
</dbReference>
<comment type="cofactor">
    <cofactor evidence="1">
        <name>[4Fe-4S] cluster</name>
        <dbReference type="ChEBI" id="CHEBI:49883"/>
    </cofactor>
</comment>
<dbReference type="PROSITE" id="PS51379">
    <property type="entry name" value="4FE4S_FER_2"/>
    <property type="match status" value="2"/>
</dbReference>
<dbReference type="AlphaFoldDB" id="A0A9Y1BKR1"/>
<dbReference type="SUPFAM" id="SSF54862">
    <property type="entry name" value="4Fe-4S ferredoxins"/>
    <property type="match status" value="1"/>
</dbReference>
<evidence type="ECO:0000259" key="8">
    <source>
        <dbReference type="PROSITE" id="PS51379"/>
    </source>
</evidence>
<evidence type="ECO:0000256" key="1">
    <source>
        <dbReference type="ARBA" id="ARBA00001966"/>
    </source>
</evidence>
<keyword evidence="6" id="KW-0408">Iron</keyword>
<evidence type="ECO:0000256" key="6">
    <source>
        <dbReference type="ARBA" id="ARBA00023004"/>
    </source>
</evidence>
<evidence type="ECO:0000256" key="4">
    <source>
        <dbReference type="ARBA" id="ARBA00022737"/>
    </source>
</evidence>
<dbReference type="GO" id="GO:0046872">
    <property type="term" value="F:metal ion binding"/>
    <property type="evidence" value="ECO:0007669"/>
    <property type="project" value="UniProtKB-KW"/>
</dbReference>
<dbReference type="PROSITE" id="PS00198">
    <property type="entry name" value="4FE4S_FER_1"/>
    <property type="match status" value="1"/>
</dbReference>
<dbReference type="NCBIfam" id="TIGR02179">
    <property type="entry name" value="PorD_KorD"/>
    <property type="match status" value="1"/>
</dbReference>
<evidence type="ECO:0000256" key="3">
    <source>
        <dbReference type="ARBA" id="ARBA00022723"/>
    </source>
</evidence>
<proteinExistence type="predicted"/>
<evidence type="ECO:0000256" key="5">
    <source>
        <dbReference type="ARBA" id="ARBA00022982"/>
    </source>
</evidence>
<organism evidence="9">
    <name type="scientific">Candidatus Heimdallarchaeum aukensis</name>
    <dbReference type="NCBI Taxonomy" id="2876573"/>
    <lineage>
        <taxon>Archaea</taxon>
        <taxon>Promethearchaeati</taxon>
        <taxon>Candidatus Heimdallarchaeota</taxon>
        <taxon>Candidatus Heimdallarchaeia (ex Rinke et al. 2021) (nom. nud.)</taxon>
        <taxon>Candidatus Heimdallarchaeales</taxon>
        <taxon>Candidatus Heimdallarchaeaceae</taxon>
        <taxon>Candidatus Heimdallarchaeum</taxon>
    </lineage>
</organism>
<dbReference type="GO" id="GO:0051539">
    <property type="term" value="F:4 iron, 4 sulfur cluster binding"/>
    <property type="evidence" value="ECO:0007669"/>
    <property type="project" value="UniProtKB-KW"/>
</dbReference>
<keyword evidence="2" id="KW-0004">4Fe-4S</keyword>
<dbReference type="Gene3D" id="3.30.70.20">
    <property type="match status" value="1"/>
</dbReference>
<dbReference type="InterPro" id="IPR017896">
    <property type="entry name" value="4Fe4S_Fe-S-bd"/>
</dbReference>
<dbReference type="Proteomes" id="UP001201020">
    <property type="component" value="Chromosome"/>
</dbReference>
<keyword evidence="7" id="KW-0411">Iron-sulfur</keyword>
<keyword evidence="3" id="KW-0479">Metal-binding</keyword>
<keyword evidence="5" id="KW-0813">Transport</keyword>
<gene>
    <name evidence="9" type="ORF">K9W45_12780</name>
</gene>
<dbReference type="Pfam" id="PF14697">
    <property type="entry name" value="Fer4_21"/>
    <property type="match status" value="1"/>
</dbReference>
<dbReference type="PANTHER" id="PTHR43724">
    <property type="entry name" value="PYRUVATE SYNTHASE SUBUNIT PORD"/>
    <property type="match status" value="1"/>
</dbReference>
<feature type="domain" description="4Fe-4S ferredoxin-type" evidence="8">
    <location>
        <begin position="45"/>
        <end position="74"/>
    </location>
</feature>
<sequence length="105" mass="11873">MEKKTPPKEFEEWISEKWGTERLPVGGVVPYQSSYGYKTGDWSAYKAHIDKEKCIGCLNCFFYCPDSAIAMDENNKAEADFDFCKGCGVCAQHCPVDAIEMKSLR</sequence>
<accession>A0A9Y1BKR1</accession>
<keyword evidence="5" id="KW-0249">Electron transport</keyword>